<dbReference type="InterPro" id="IPR031621">
    <property type="entry name" value="HisKA_7TM"/>
</dbReference>
<gene>
    <name evidence="3" type="ORF">H171_1873</name>
</gene>
<protein>
    <submittedName>
        <fullName evidence="3">Diguanylate cyclase (GGDEF)-like protein</fullName>
    </submittedName>
</protein>
<dbReference type="Gene3D" id="3.30.70.270">
    <property type="match status" value="1"/>
</dbReference>
<keyword evidence="1" id="KW-0812">Transmembrane</keyword>
<dbReference type="RefSeq" id="WP_100304871.1">
    <property type="nucleotide sequence ID" value="NZ_PGET01000001.1"/>
</dbReference>
<dbReference type="Proteomes" id="UP000231092">
    <property type="component" value="Unassembled WGS sequence"/>
</dbReference>
<dbReference type="CDD" id="cd01949">
    <property type="entry name" value="GGDEF"/>
    <property type="match status" value="1"/>
</dbReference>
<feature type="transmembrane region" description="Helical" evidence="1">
    <location>
        <begin position="32"/>
        <end position="52"/>
    </location>
</feature>
<accession>A0A2M8Z4L7</accession>
<dbReference type="InterPro" id="IPR043128">
    <property type="entry name" value="Rev_trsase/Diguanyl_cyclase"/>
</dbReference>
<dbReference type="GO" id="GO:1902201">
    <property type="term" value="P:negative regulation of bacterial-type flagellum-dependent cell motility"/>
    <property type="evidence" value="ECO:0007669"/>
    <property type="project" value="TreeGrafter"/>
</dbReference>
<dbReference type="GO" id="GO:0052621">
    <property type="term" value="F:diguanylate cyclase activity"/>
    <property type="evidence" value="ECO:0007669"/>
    <property type="project" value="TreeGrafter"/>
</dbReference>
<sequence>MNNVLLSILLIISSTLLGNLVLYGIRKKEIPGVFFFSLLMMAMIIHSVGYAFELLSVTVGSMYFWIRIEYLGAAFYPFLIMLFAREYADEKRFANKYLLTLMFTVSIITLILVNTNSYHWLYYSSIGVDSFPYFNVLALEKGMWYYVQVFCLCFSIIYSIIIFSIKIKRTRGDYRKKVVFMLIGVSIPMVTLIVYMLGLGPVYIDLSPFSYFFMSAFIIIGLLRYDILFLAPVTHEMVFNSIEEAVLVVDKDELLINFNYASKRFFPSLAKVKIGDSIHLVQELKDYNFSAKQSINEIHGKILRFKVINIKNDKVRIYVVDDITESERAKKQLEILATEDALTGLYNRRYFMEKVEASTEEGIIVIIDLDHFKSINDTFGHIEGDRVLRNFGGELMRFFDHQTVCRYGGEEFAIFMKGVAMEEGFKQIETMREKTSGMDFSRKVTFSAGMAECKDCNISEALINADRKLYEAKENGRNQTRY</sequence>
<name>A0A2M8Z4L7_9FIRM</name>
<dbReference type="PANTHER" id="PTHR45138:SF9">
    <property type="entry name" value="DIGUANYLATE CYCLASE DGCM-RELATED"/>
    <property type="match status" value="1"/>
</dbReference>
<evidence type="ECO:0000313" key="3">
    <source>
        <dbReference type="EMBL" id="PJJ28372.1"/>
    </source>
</evidence>
<proteinExistence type="predicted"/>
<evidence type="ECO:0000259" key="2">
    <source>
        <dbReference type="PROSITE" id="PS50887"/>
    </source>
</evidence>
<evidence type="ECO:0000256" key="1">
    <source>
        <dbReference type="SAM" id="Phobius"/>
    </source>
</evidence>
<keyword evidence="1" id="KW-0472">Membrane</keyword>
<dbReference type="SMART" id="SM00267">
    <property type="entry name" value="GGDEF"/>
    <property type="match status" value="1"/>
</dbReference>
<feature type="transmembrane region" description="Helical" evidence="1">
    <location>
        <begin position="6"/>
        <end position="25"/>
    </location>
</feature>
<dbReference type="PROSITE" id="PS50887">
    <property type="entry name" value="GGDEF"/>
    <property type="match status" value="1"/>
</dbReference>
<dbReference type="EMBL" id="PGET01000001">
    <property type="protein sequence ID" value="PJJ28372.1"/>
    <property type="molecule type" value="Genomic_DNA"/>
</dbReference>
<dbReference type="PANTHER" id="PTHR45138">
    <property type="entry name" value="REGULATORY COMPONENTS OF SENSORY TRANSDUCTION SYSTEM"/>
    <property type="match status" value="1"/>
</dbReference>
<feature type="transmembrane region" description="Helical" evidence="1">
    <location>
        <begin position="209"/>
        <end position="231"/>
    </location>
</feature>
<organism evidence="3 4">
    <name type="scientific">[Clostridium] celerecrescens 18A</name>
    <dbReference type="NCBI Taxonomy" id="1286362"/>
    <lineage>
        <taxon>Bacteria</taxon>
        <taxon>Bacillati</taxon>
        <taxon>Bacillota</taxon>
        <taxon>Clostridia</taxon>
        <taxon>Lachnospirales</taxon>
        <taxon>Lachnospiraceae</taxon>
        <taxon>Lacrimispora</taxon>
    </lineage>
</organism>
<dbReference type="GO" id="GO:0043709">
    <property type="term" value="P:cell adhesion involved in single-species biofilm formation"/>
    <property type="evidence" value="ECO:0007669"/>
    <property type="project" value="TreeGrafter"/>
</dbReference>
<feature type="transmembrane region" description="Helical" evidence="1">
    <location>
        <begin position="143"/>
        <end position="165"/>
    </location>
</feature>
<dbReference type="InterPro" id="IPR000160">
    <property type="entry name" value="GGDEF_dom"/>
</dbReference>
<feature type="transmembrane region" description="Helical" evidence="1">
    <location>
        <begin position="177"/>
        <end position="197"/>
    </location>
</feature>
<comment type="caution">
    <text evidence="3">The sequence shown here is derived from an EMBL/GenBank/DDBJ whole genome shotgun (WGS) entry which is preliminary data.</text>
</comment>
<dbReference type="NCBIfam" id="TIGR00254">
    <property type="entry name" value="GGDEF"/>
    <property type="match status" value="1"/>
</dbReference>
<reference evidence="3 4" key="1">
    <citation type="submission" date="2017-11" db="EMBL/GenBank/DDBJ databases">
        <title>Understudied soil microbes with underappreciated capabilities: Untangling the Clostridium saccharolyticum group.</title>
        <authorList>
            <person name="Leschine S."/>
        </authorList>
    </citation>
    <scope>NUCLEOTIDE SEQUENCE [LARGE SCALE GENOMIC DNA]</scope>
    <source>
        <strain evidence="3 4">18A</strain>
    </source>
</reference>
<dbReference type="Pfam" id="PF00990">
    <property type="entry name" value="GGDEF"/>
    <property type="match status" value="1"/>
</dbReference>
<dbReference type="GO" id="GO:0005886">
    <property type="term" value="C:plasma membrane"/>
    <property type="evidence" value="ECO:0007669"/>
    <property type="project" value="TreeGrafter"/>
</dbReference>
<evidence type="ECO:0000313" key="4">
    <source>
        <dbReference type="Proteomes" id="UP000231092"/>
    </source>
</evidence>
<keyword evidence="1" id="KW-1133">Transmembrane helix</keyword>
<dbReference type="OrthoDB" id="9781069at2"/>
<feature type="transmembrane region" description="Helical" evidence="1">
    <location>
        <begin position="97"/>
        <end position="123"/>
    </location>
</feature>
<dbReference type="SUPFAM" id="SSF55073">
    <property type="entry name" value="Nucleotide cyclase"/>
    <property type="match status" value="1"/>
</dbReference>
<feature type="domain" description="GGDEF" evidence="2">
    <location>
        <begin position="360"/>
        <end position="482"/>
    </location>
</feature>
<dbReference type="AlphaFoldDB" id="A0A2M8Z4L7"/>
<feature type="transmembrane region" description="Helical" evidence="1">
    <location>
        <begin position="64"/>
        <end position="85"/>
    </location>
</feature>
<dbReference type="Pfam" id="PF16927">
    <property type="entry name" value="HisKA_7TM"/>
    <property type="match status" value="1"/>
</dbReference>
<dbReference type="InterPro" id="IPR050469">
    <property type="entry name" value="Diguanylate_Cyclase"/>
</dbReference>
<dbReference type="InterPro" id="IPR029787">
    <property type="entry name" value="Nucleotide_cyclase"/>
</dbReference>